<feature type="compositionally biased region" description="Basic and acidic residues" evidence="1">
    <location>
        <begin position="248"/>
        <end position="264"/>
    </location>
</feature>
<dbReference type="Proteomes" id="UP000298663">
    <property type="component" value="Chromosome X"/>
</dbReference>
<feature type="region of interest" description="Disordered" evidence="1">
    <location>
        <begin position="160"/>
        <end position="182"/>
    </location>
</feature>
<organism evidence="2 3">
    <name type="scientific">Steinernema carpocapsae</name>
    <name type="common">Entomopathogenic nematode</name>
    <dbReference type="NCBI Taxonomy" id="34508"/>
    <lineage>
        <taxon>Eukaryota</taxon>
        <taxon>Metazoa</taxon>
        <taxon>Ecdysozoa</taxon>
        <taxon>Nematoda</taxon>
        <taxon>Chromadorea</taxon>
        <taxon>Rhabditida</taxon>
        <taxon>Tylenchina</taxon>
        <taxon>Panagrolaimomorpha</taxon>
        <taxon>Strongyloidoidea</taxon>
        <taxon>Steinernematidae</taxon>
        <taxon>Steinernema</taxon>
    </lineage>
</organism>
<dbReference type="AlphaFoldDB" id="A0A4U8V466"/>
<protein>
    <submittedName>
        <fullName evidence="2">Uncharacterized protein</fullName>
    </submittedName>
</protein>
<dbReference type="EMBL" id="CM016762">
    <property type="protein sequence ID" value="TMS40025.1"/>
    <property type="molecule type" value="Genomic_DNA"/>
</dbReference>
<feature type="compositionally biased region" description="Basic and acidic residues" evidence="1">
    <location>
        <begin position="204"/>
        <end position="230"/>
    </location>
</feature>
<feature type="compositionally biased region" description="Low complexity" evidence="1">
    <location>
        <begin position="160"/>
        <end position="179"/>
    </location>
</feature>
<evidence type="ECO:0000256" key="1">
    <source>
        <dbReference type="SAM" id="MobiDB-lite"/>
    </source>
</evidence>
<sequence length="280" mass="31533">MAIFFATFHRNLKSRSATRPPFPVSLLHLSGSPFSRGLIFDAKIRTPFCGKIALCIRSKKSPIISPCFPYFGSCHVFANAVNLVSFCPAIARDATMLLNRQYEIIPIPGRECLQRNFADYLKHGYRIGKEKYSFRRLTLNDRFTLLHRGFTLRAVVPEPSTASESSCSSNSEAEEGASPIKSVRPVPVEVHKIQRSVKVLYIDPKDQAKENDKSSTGKKTESTETEEAPKKEKKTRKPRYRKKGAAAKPKDDVRESSNEPEKIEIVVTESKNEVKVEITN</sequence>
<proteinExistence type="predicted"/>
<feature type="region of interest" description="Disordered" evidence="1">
    <location>
        <begin position="204"/>
        <end position="264"/>
    </location>
</feature>
<feature type="compositionally biased region" description="Basic residues" evidence="1">
    <location>
        <begin position="231"/>
        <end position="245"/>
    </location>
</feature>
<reference evidence="2 3" key="2">
    <citation type="journal article" date="2019" name="G3 (Bethesda)">
        <title>Hybrid Assembly of the Genome of the Entomopathogenic Nematode Steinernema carpocapsae Identifies the X-Chromosome.</title>
        <authorList>
            <person name="Serra L."/>
            <person name="Macchietto M."/>
            <person name="Macias-Munoz A."/>
            <person name="McGill C.J."/>
            <person name="Rodriguez I.M."/>
            <person name="Rodriguez B."/>
            <person name="Murad R."/>
            <person name="Mortazavi A."/>
        </authorList>
    </citation>
    <scope>NUCLEOTIDE SEQUENCE [LARGE SCALE GENOMIC DNA]</scope>
    <source>
        <strain evidence="2 3">ALL</strain>
    </source>
</reference>
<evidence type="ECO:0000313" key="3">
    <source>
        <dbReference type="Proteomes" id="UP000298663"/>
    </source>
</evidence>
<accession>A0A4U8V466</accession>
<evidence type="ECO:0000313" key="2">
    <source>
        <dbReference type="EMBL" id="TMS40025.1"/>
    </source>
</evidence>
<dbReference type="OrthoDB" id="5849438at2759"/>
<name>A0A4U8V466_STECR</name>
<keyword evidence="3" id="KW-1185">Reference proteome</keyword>
<gene>
    <name evidence="2" type="ORF">L596_006462</name>
</gene>
<reference evidence="2 3" key="1">
    <citation type="journal article" date="2015" name="Genome Biol.">
        <title>Comparative genomics of Steinernema reveals deeply conserved gene regulatory networks.</title>
        <authorList>
            <person name="Dillman A.R."/>
            <person name="Macchietto M."/>
            <person name="Porter C.F."/>
            <person name="Rogers A."/>
            <person name="Williams B."/>
            <person name="Antoshechkin I."/>
            <person name="Lee M.M."/>
            <person name="Goodwin Z."/>
            <person name="Lu X."/>
            <person name="Lewis E.E."/>
            <person name="Goodrich-Blair H."/>
            <person name="Stock S.P."/>
            <person name="Adams B.J."/>
            <person name="Sternberg P.W."/>
            <person name="Mortazavi A."/>
        </authorList>
    </citation>
    <scope>NUCLEOTIDE SEQUENCE [LARGE SCALE GENOMIC DNA]</scope>
    <source>
        <strain evidence="2 3">ALL</strain>
    </source>
</reference>